<name>A0A6F8T8Y5_9GAMM</name>
<protein>
    <recommendedName>
        <fullName evidence="5">Succinylglutamate desuccinylase/Aspartoacylase catalytic domain-containing protein</fullName>
    </recommendedName>
</protein>
<dbReference type="InterPro" id="IPR043795">
    <property type="entry name" value="N-alpha-Ac-DABA-like"/>
</dbReference>
<keyword evidence="4" id="KW-0862">Zinc</keyword>
<dbReference type="RefSeq" id="WP_226905488.1">
    <property type="nucleotide sequence ID" value="NZ_AP022839.1"/>
</dbReference>
<proteinExistence type="predicted"/>
<dbReference type="GO" id="GO:0016788">
    <property type="term" value="F:hydrolase activity, acting on ester bonds"/>
    <property type="evidence" value="ECO:0007669"/>
    <property type="project" value="InterPro"/>
</dbReference>
<evidence type="ECO:0000256" key="2">
    <source>
        <dbReference type="ARBA" id="ARBA00022723"/>
    </source>
</evidence>
<evidence type="ECO:0000313" key="7">
    <source>
        <dbReference type="Proteomes" id="UP000502894"/>
    </source>
</evidence>
<evidence type="ECO:0000256" key="3">
    <source>
        <dbReference type="ARBA" id="ARBA00022801"/>
    </source>
</evidence>
<keyword evidence="3" id="KW-0378">Hydrolase</keyword>
<dbReference type="InterPro" id="IPR055438">
    <property type="entry name" value="AstE_AspA_cat"/>
</dbReference>
<dbReference type="Proteomes" id="UP000502894">
    <property type="component" value="Chromosome"/>
</dbReference>
<evidence type="ECO:0000313" key="6">
    <source>
        <dbReference type="EMBL" id="BCA96620.1"/>
    </source>
</evidence>
<accession>A0A6F8T8Y5</accession>
<comment type="cofactor">
    <cofactor evidence="1">
        <name>Zn(2+)</name>
        <dbReference type="ChEBI" id="CHEBI:29105"/>
    </cofactor>
</comment>
<evidence type="ECO:0000256" key="4">
    <source>
        <dbReference type="ARBA" id="ARBA00022833"/>
    </source>
</evidence>
<dbReference type="Gene3D" id="3.40.630.10">
    <property type="entry name" value="Zn peptidases"/>
    <property type="match status" value="1"/>
</dbReference>
<keyword evidence="7" id="KW-1185">Reference proteome</keyword>
<dbReference type="InterPro" id="IPR053138">
    <property type="entry name" value="N-alpha-Ac-DABA_deacetylase"/>
</dbReference>
<evidence type="ECO:0000256" key="1">
    <source>
        <dbReference type="ARBA" id="ARBA00001947"/>
    </source>
</evidence>
<gene>
    <name evidence="6" type="ORF">TUM19329_29810</name>
</gene>
<dbReference type="AlphaFoldDB" id="A0A6F8T8Y5"/>
<dbReference type="SUPFAM" id="SSF53187">
    <property type="entry name" value="Zn-dependent exopeptidases"/>
    <property type="match status" value="1"/>
</dbReference>
<dbReference type="PANTHER" id="PTHR37326">
    <property type="entry name" value="BLL3975 PROTEIN"/>
    <property type="match status" value="1"/>
</dbReference>
<dbReference type="PANTHER" id="PTHR37326:SF2">
    <property type="entry name" value="SUCCINYLGLUTAMATE DESUCCINYLASE_ASPARTOACYLASE FAMILY PROTEIN"/>
    <property type="match status" value="1"/>
</dbReference>
<evidence type="ECO:0000259" key="5">
    <source>
        <dbReference type="Pfam" id="PF24827"/>
    </source>
</evidence>
<dbReference type="PIRSF" id="PIRSF039012">
    <property type="entry name" value="ASP"/>
    <property type="match status" value="1"/>
</dbReference>
<dbReference type="CDD" id="cd06251">
    <property type="entry name" value="M14_ASTE_ASPA-like"/>
    <property type="match status" value="1"/>
</dbReference>
<sequence length="304" mass="33679">MPIKVIHGKEAGPCLLIFSAVKGDELNGMEIINRLLKSKQLKNLRGTLIAIPVMNVLGLINHPKASSPETNLEGCFPGKQQGTYGERTAHLVTQEILSKANYCIELQTGSLNHDILPQIYCNLDNPDSKSLAKQFTAPVITNLIRNDNSLRQTVDNLNIPFVMYQAGEAMRLNESAISLGLTGIQNVMVHLGMLDEETTFENNAYKSIFSQEQDWLRAHLSGVLHTEVELGQMIRKKQILGLISDPFSSDAREPVKSPSDGIVVGINRHPLIHEGQTLFKIASFIDNDRAETTIEAWSEILEAK</sequence>
<dbReference type="GO" id="GO:0046872">
    <property type="term" value="F:metal ion binding"/>
    <property type="evidence" value="ECO:0007669"/>
    <property type="project" value="UniProtKB-KW"/>
</dbReference>
<keyword evidence="2" id="KW-0479">Metal-binding</keyword>
<feature type="domain" description="Succinylglutamate desuccinylase/Aspartoacylase catalytic" evidence="5">
    <location>
        <begin position="12"/>
        <end position="191"/>
    </location>
</feature>
<dbReference type="Pfam" id="PF24827">
    <property type="entry name" value="AstE_AspA_cat"/>
    <property type="match status" value="1"/>
</dbReference>
<dbReference type="KEGG" id="lant:TUM19329_29810"/>
<dbReference type="EMBL" id="AP022839">
    <property type="protein sequence ID" value="BCA96620.1"/>
    <property type="molecule type" value="Genomic_DNA"/>
</dbReference>
<reference evidence="6" key="1">
    <citation type="journal article" date="2020" name="Microbiol. Resour. Announc.">
        <title>Complete Genome Sequence of Novel Psychrotolerant Legionella Strain TUM19329, Isolated from Antarctic Lake Sediment.</title>
        <authorList>
            <person name="Shimada S."/>
            <person name="Nakai R."/>
            <person name="Aoki K."/>
            <person name="Shimoeda N."/>
            <person name="Ohno G."/>
            <person name="Miyazaki Y."/>
            <person name="Kudoh S."/>
            <person name="Imura S."/>
            <person name="Watanabe K."/>
            <person name="Ishii Y."/>
            <person name="Tateda K."/>
        </authorList>
    </citation>
    <scope>NUCLEOTIDE SEQUENCE [LARGE SCALE GENOMIC DNA]</scope>
    <source>
        <strain evidence="6">TUM19329</strain>
    </source>
</reference>
<organism evidence="6 7">
    <name type="scientific">Legionella antarctica</name>
    <dbReference type="NCBI Taxonomy" id="2708020"/>
    <lineage>
        <taxon>Bacteria</taxon>
        <taxon>Pseudomonadati</taxon>
        <taxon>Pseudomonadota</taxon>
        <taxon>Gammaproteobacteria</taxon>
        <taxon>Legionellales</taxon>
        <taxon>Legionellaceae</taxon>
        <taxon>Legionella</taxon>
    </lineage>
</organism>
<dbReference type="GO" id="GO:0016811">
    <property type="term" value="F:hydrolase activity, acting on carbon-nitrogen (but not peptide) bonds, in linear amides"/>
    <property type="evidence" value="ECO:0007669"/>
    <property type="project" value="InterPro"/>
</dbReference>